<proteinExistence type="predicted"/>
<dbReference type="Proteomes" id="UP000053719">
    <property type="component" value="Unassembled WGS sequence"/>
</dbReference>
<evidence type="ECO:0000313" key="3">
    <source>
        <dbReference type="Proteomes" id="UP000053719"/>
    </source>
</evidence>
<reference evidence="3" key="1">
    <citation type="submission" date="2015-10" db="EMBL/GenBank/DDBJ databases">
        <title>Draft Genome Sequences of 11 Lactococcus lactis subspecies cremoris strains.</title>
        <authorList>
            <person name="Wels M."/>
            <person name="Backus L."/>
            <person name="Boekhorst J."/>
            <person name="Dijkstra A."/>
            <person name="Beerthuizen M."/>
            <person name="Kelly W."/>
            <person name="Siezen R."/>
            <person name="Bachmann H."/>
            <person name="Van Hijum S."/>
        </authorList>
    </citation>
    <scope>NUCLEOTIDE SEQUENCE [LARGE SCALE GENOMIC DNA]</scope>
    <source>
        <strain evidence="3">M20</strain>
    </source>
</reference>
<keyword evidence="1" id="KW-0732">Signal</keyword>
<sequence>MKKFKIGILISLVGALVLFSGIVASADEFSNVGGLYDKAVSENNIDPNLYPKENWEKDEISTMRPSYEQYKTSDPSTNYEEWLKLNNYGVMSDTKLPILQTKAETPSNNMLRSSQDNINAFCRDTRAGDILVVGGNFPTGVIGHAAILNADGYVLEMPGGNGWWNGLPDNNRQLTKRQWITNHIKEWTSVYRISNTNLARQVARYADTHFYNTYGGATKNIHLDYQLNSHIKQFNPNYCSKLVWQAYFYGSGNLPVIRAIGDRAVVPPTNLPTSFTWNYTPHSIGRY</sequence>
<comment type="caution">
    <text evidence="2">The sequence shown here is derived from an EMBL/GenBank/DDBJ whole genome shotgun (WGS) entry which is preliminary data.</text>
</comment>
<organism evidence="2 3">
    <name type="scientific">Lactococcus lactis subsp. lactis</name>
    <name type="common">Streptococcus lactis</name>
    <dbReference type="NCBI Taxonomy" id="1360"/>
    <lineage>
        <taxon>Bacteria</taxon>
        <taxon>Bacillati</taxon>
        <taxon>Bacillota</taxon>
        <taxon>Bacilli</taxon>
        <taxon>Lactobacillales</taxon>
        <taxon>Streptococcaceae</taxon>
        <taxon>Lactococcus</taxon>
    </lineage>
</organism>
<feature type="chain" id="PRO_5006891674" evidence="1">
    <location>
        <begin position="27"/>
        <end position="287"/>
    </location>
</feature>
<gene>
    <name evidence="2" type="ORF">M20_0686</name>
</gene>
<dbReference type="RefSeq" id="WP_058211497.1">
    <property type="nucleotide sequence ID" value="NZ_LKLU01000048.1"/>
</dbReference>
<dbReference type="SUPFAM" id="SSF54001">
    <property type="entry name" value="Cysteine proteinases"/>
    <property type="match status" value="1"/>
</dbReference>
<accession>A0A0V8E8T2</accession>
<feature type="signal peptide" evidence="1">
    <location>
        <begin position="1"/>
        <end position="26"/>
    </location>
</feature>
<name>A0A0V8E8T2_LACLL</name>
<dbReference type="AlphaFoldDB" id="A0A0V8E8T2"/>
<dbReference type="InterPro" id="IPR038765">
    <property type="entry name" value="Papain-like_cys_pep_sf"/>
</dbReference>
<evidence type="ECO:0000313" key="2">
    <source>
        <dbReference type="EMBL" id="KSU21914.1"/>
    </source>
</evidence>
<evidence type="ECO:0000256" key="1">
    <source>
        <dbReference type="SAM" id="SignalP"/>
    </source>
</evidence>
<protein>
    <submittedName>
        <fullName evidence="2">Uncharacterized protein</fullName>
    </submittedName>
</protein>
<dbReference type="EMBL" id="LKLU01000048">
    <property type="protein sequence ID" value="KSU21914.1"/>
    <property type="molecule type" value="Genomic_DNA"/>
</dbReference>
<dbReference type="PATRIC" id="fig|1360.114.peg.2242"/>